<dbReference type="Proteomes" id="UP001596050">
    <property type="component" value="Unassembled WGS sequence"/>
</dbReference>
<reference evidence="2" key="1">
    <citation type="journal article" date="2019" name="Int. J. Syst. Evol. Microbiol.">
        <title>The Global Catalogue of Microorganisms (GCM) 10K type strain sequencing project: providing services to taxonomists for standard genome sequencing and annotation.</title>
        <authorList>
            <consortium name="The Broad Institute Genomics Platform"/>
            <consortium name="The Broad Institute Genome Sequencing Center for Infectious Disease"/>
            <person name="Wu L."/>
            <person name="Ma J."/>
        </authorList>
    </citation>
    <scope>NUCLEOTIDE SEQUENCE [LARGE SCALE GENOMIC DNA]</scope>
    <source>
        <strain evidence="2">KACC 12649</strain>
    </source>
</reference>
<protein>
    <submittedName>
        <fullName evidence="1">Uncharacterized protein</fullName>
    </submittedName>
</protein>
<organism evidence="1 2">
    <name type="scientific">Massilia niabensis</name>
    <dbReference type="NCBI Taxonomy" id="544910"/>
    <lineage>
        <taxon>Bacteria</taxon>
        <taxon>Pseudomonadati</taxon>
        <taxon>Pseudomonadota</taxon>
        <taxon>Betaproteobacteria</taxon>
        <taxon>Burkholderiales</taxon>
        <taxon>Oxalobacteraceae</taxon>
        <taxon>Telluria group</taxon>
        <taxon>Massilia</taxon>
    </lineage>
</organism>
<dbReference type="EMBL" id="JBHSMU010000014">
    <property type="protein sequence ID" value="MFC5460825.1"/>
    <property type="molecule type" value="Genomic_DNA"/>
</dbReference>
<dbReference type="RefSeq" id="WP_379784067.1">
    <property type="nucleotide sequence ID" value="NZ_JBHSMU010000014.1"/>
</dbReference>
<comment type="caution">
    <text evidence="1">The sequence shown here is derived from an EMBL/GenBank/DDBJ whole genome shotgun (WGS) entry which is preliminary data.</text>
</comment>
<evidence type="ECO:0000313" key="1">
    <source>
        <dbReference type="EMBL" id="MFC5460825.1"/>
    </source>
</evidence>
<evidence type="ECO:0000313" key="2">
    <source>
        <dbReference type="Proteomes" id="UP001596050"/>
    </source>
</evidence>
<keyword evidence="2" id="KW-1185">Reference proteome</keyword>
<accession>A0ABW0L5T3</accession>
<sequence length="45" mass="4909">MTTITFRRAESPIDFALVLRQVGAGLRRALELSAAPYMNGAKPSM</sequence>
<gene>
    <name evidence="1" type="ORF">ACFPN5_13525</name>
</gene>
<proteinExistence type="predicted"/>
<name>A0ABW0L5T3_9BURK</name>